<evidence type="ECO:0000256" key="1">
    <source>
        <dbReference type="ARBA" id="ARBA00022723"/>
    </source>
</evidence>
<dbReference type="PROSITE" id="PS51257">
    <property type="entry name" value="PROKAR_LIPOPROTEIN"/>
    <property type="match status" value="1"/>
</dbReference>
<proteinExistence type="predicted"/>
<dbReference type="InterPro" id="IPR050248">
    <property type="entry name" value="Polysacc_deacetylase_ArnD"/>
</dbReference>
<evidence type="ECO:0000313" key="7">
    <source>
        <dbReference type="Proteomes" id="UP000194903"/>
    </source>
</evidence>
<sequence>MKFKQTLAALLCGIILLGTAGCGPSPATGSKKDSGSGSAGAPGSAQTAGSTDGSAVPTGGLEEEKNPIPQGDKYMAITFDDGPTGNEGGRTERLLDGLKARGVHATFFLCGYRIKDFHSMAKRYLEEGHELGNHTMDHLLLDREVSDGGLQQVGSNSELIASYTGEKPTVMRPTGGAYNDTVRASMKQLGLPIILWSVDTLDWKYRDASNVKTRIVENAQDGAIVLSHDLYETTVEGVLTAIDELQAQGYAFVTVSELAQLKDVTLEPGEVYTDFTYETLHPADAEPASQPESDGTEPTEAEPPAA</sequence>
<dbReference type="GO" id="GO:0005975">
    <property type="term" value="P:carbohydrate metabolic process"/>
    <property type="evidence" value="ECO:0007669"/>
    <property type="project" value="InterPro"/>
</dbReference>
<name>A0A252F4V3_9FIRM</name>
<dbReference type="AlphaFoldDB" id="A0A252F4V3"/>
<feature type="domain" description="NodB homology" evidence="5">
    <location>
        <begin position="73"/>
        <end position="253"/>
    </location>
</feature>
<evidence type="ECO:0000256" key="3">
    <source>
        <dbReference type="SAM" id="MobiDB-lite"/>
    </source>
</evidence>
<dbReference type="EMBL" id="NHOC01000005">
    <property type="protein sequence ID" value="OUM20680.1"/>
    <property type="molecule type" value="Genomic_DNA"/>
</dbReference>
<dbReference type="Pfam" id="PF01522">
    <property type="entry name" value="Polysacc_deac_1"/>
    <property type="match status" value="1"/>
</dbReference>
<dbReference type="InterPro" id="IPR002509">
    <property type="entry name" value="NODB_dom"/>
</dbReference>
<feature type="region of interest" description="Disordered" evidence="3">
    <location>
        <begin position="25"/>
        <end position="91"/>
    </location>
</feature>
<comment type="caution">
    <text evidence="6">The sequence shown here is derived from an EMBL/GenBank/DDBJ whole genome shotgun (WGS) entry which is preliminary data.</text>
</comment>
<dbReference type="PROSITE" id="PS51677">
    <property type="entry name" value="NODB"/>
    <property type="match status" value="1"/>
</dbReference>
<feature type="chain" id="PRO_5038392111" description="NodB homology domain-containing protein" evidence="4">
    <location>
        <begin position="21"/>
        <end position="306"/>
    </location>
</feature>
<dbReference type="GO" id="GO:0046872">
    <property type="term" value="F:metal ion binding"/>
    <property type="evidence" value="ECO:0007669"/>
    <property type="project" value="UniProtKB-KW"/>
</dbReference>
<keyword evidence="2" id="KW-0378">Hydrolase</keyword>
<dbReference type="RefSeq" id="WP_087019406.1">
    <property type="nucleotide sequence ID" value="NZ_NHOC01000005.1"/>
</dbReference>
<keyword evidence="4" id="KW-0732">Signal</keyword>
<feature type="region of interest" description="Disordered" evidence="3">
    <location>
        <begin position="279"/>
        <end position="306"/>
    </location>
</feature>
<protein>
    <recommendedName>
        <fullName evidence="5">NodB homology domain-containing protein</fullName>
    </recommendedName>
</protein>
<feature type="signal peptide" evidence="4">
    <location>
        <begin position="1"/>
        <end position="20"/>
    </location>
</feature>
<feature type="compositionally biased region" description="Low complexity" evidence="3">
    <location>
        <begin position="25"/>
        <end position="51"/>
    </location>
</feature>
<evidence type="ECO:0000259" key="5">
    <source>
        <dbReference type="PROSITE" id="PS51677"/>
    </source>
</evidence>
<dbReference type="OrthoDB" id="9806342at2"/>
<organism evidence="6 7">
    <name type="scientific">Butyricicoccus porcorum</name>
    <dbReference type="NCBI Taxonomy" id="1945634"/>
    <lineage>
        <taxon>Bacteria</taxon>
        <taxon>Bacillati</taxon>
        <taxon>Bacillota</taxon>
        <taxon>Clostridia</taxon>
        <taxon>Eubacteriales</taxon>
        <taxon>Butyricicoccaceae</taxon>
        <taxon>Butyricicoccus</taxon>
    </lineage>
</organism>
<reference evidence="6 7" key="1">
    <citation type="submission" date="2017-05" db="EMBL/GenBank/DDBJ databases">
        <title>Butyricicoccus porcorum sp. nov. a butyrate-producing bacterium from the swine intestinal tract.</title>
        <authorList>
            <person name="Trachsel J."/>
            <person name="Humphrey S."/>
            <person name="Allen H.K."/>
        </authorList>
    </citation>
    <scope>NUCLEOTIDE SEQUENCE [LARGE SCALE GENOMIC DNA]</scope>
    <source>
        <strain evidence="6">BB10</strain>
    </source>
</reference>
<dbReference type="PANTHER" id="PTHR10587:SF133">
    <property type="entry name" value="CHITIN DEACETYLASE 1-RELATED"/>
    <property type="match status" value="1"/>
</dbReference>
<keyword evidence="7" id="KW-1185">Reference proteome</keyword>
<keyword evidence="1" id="KW-0479">Metal-binding</keyword>
<dbReference type="Proteomes" id="UP000194903">
    <property type="component" value="Unassembled WGS sequence"/>
</dbReference>
<dbReference type="PANTHER" id="PTHR10587">
    <property type="entry name" value="GLYCOSYL TRANSFERASE-RELATED"/>
    <property type="match status" value="1"/>
</dbReference>
<dbReference type="Gene3D" id="3.20.20.370">
    <property type="entry name" value="Glycoside hydrolase/deacetylase"/>
    <property type="match status" value="1"/>
</dbReference>
<dbReference type="GO" id="GO:0016810">
    <property type="term" value="F:hydrolase activity, acting on carbon-nitrogen (but not peptide) bonds"/>
    <property type="evidence" value="ECO:0007669"/>
    <property type="project" value="InterPro"/>
</dbReference>
<dbReference type="GO" id="GO:0016020">
    <property type="term" value="C:membrane"/>
    <property type="evidence" value="ECO:0007669"/>
    <property type="project" value="TreeGrafter"/>
</dbReference>
<gene>
    <name evidence="6" type="ORF">CBW42_07600</name>
</gene>
<evidence type="ECO:0000256" key="4">
    <source>
        <dbReference type="SAM" id="SignalP"/>
    </source>
</evidence>
<evidence type="ECO:0000313" key="6">
    <source>
        <dbReference type="EMBL" id="OUM20680.1"/>
    </source>
</evidence>
<dbReference type="InterPro" id="IPR011330">
    <property type="entry name" value="Glyco_hydro/deAcase_b/a-brl"/>
</dbReference>
<accession>A0A252F4V3</accession>
<evidence type="ECO:0000256" key="2">
    <source>
        <dbReference type="ARBA" id="ARBA00022801"/>
    </source>
</evidence>
<dbReference type="SUPFAM" id="SSF88713">
    <property type="entry name" value="Glycoside hydrolase/deacetylase"/>
    <property type="match status" value="1"/>
</dbReference>